<dbReference type="AlphaFoldDB" id="A0A494XI22"/>
<evidence type="ECO:0000256" key="5">
    <source>
        <dbReference type="ARBA" id="ARBA00022679"/>
    </source>
</evidence>
<keyword evidence="6" id="KW-0663">Pyridoxal phosphate</keyword>
<evidence type="ECO:0000256" key="3">
    <source>
        <dbReference type="ARBA" id="ARBA00011738"/>
    </source>
</evidence>
<dbReference type="Gene3D" id="3.40.640.10">
    <property type="entry name" value="Type I PLP-dependent aspartate aminotransferase-like (Major domain)"/>
    <property type="match status" value="1"/>
</dbReference>
<dbReference type="InterPro" id="IPR015424">
    <property type="entry name" value="PyrdxlP-dep_Trfase"/>
</dbReference>
<keyword evidence="4 8" id="KW-0032">Aminotransferase</keyword>
<evidence type="ECO:0000256" key="2">
    <source>
        <dbReference type="ARBA" id="ARBA00007441"/>
    </source>
</evidence>
<evidence type="ECO:0000256" key="1">
    <source>
        <dbReference type="ARBA" id="ARBA00001933"/>
    </source>
</evidence>
<dbReference type="PANTHER" id="PTHR42790">
    <property type="entry name" value="AMINOTRANSFERASE"/>
    <property type="match status" value="1"/>
</dbReference>
<name>A0A494XI22_9BURK</name>
<sequence>MAVRRCAAYARPSFRSRSPVNTVRLSDPQRALRLSSTTARLRKSPIRELFALLGRSDVISLAGGFPPMEAIDAMGLRNALVRAARDSLEDSLRYGATQGYAPLRALIADRNRVQGIALDAADIQIVSGSQQGIDLAARTLIDSGDIVLAQAPTYLGALQVFHAQGARIETIPADAGGRGIDMDALERQVVALRPKLIYLVPSFANPTGNVLALRERKQLLSLARRSAVPIVEDDPYGALYFHEPPPPSLLALANAHEREWVIHLSSLSKMLAPGLRLAWMTGPPDWMSPMSLVKQIGDTHTSNLSQLVAWHYLCSGALEPALERARLFYRAQAQTMIRAIQREMPALAQTIVAPKGGMFVWGTLPGVDTTALLPEALREGVAYVPGAAFMPGESVSDGLRLSFATASPEHIQEGIRRLARCVSRSR</sequence>
<dbReference type="CDD" id="cd00609">
    <property type="entry name" value="AAT_like"/>
    <property type="match status" value="1"/>
</dbReference>
<comment type="cofactor">
    <cofactor evidence="1">
        <name>pyridoxal 5'-phosphate</name>
        <dbReference type="ChEBI" id="CHEBI:597326"/>
    </cofactor>
</comment>
<dbReference type="InterPro" id="IPR015422">
    <property type="entry name" value="PyrdxlP-dep_Trfase_small"/>
</dbReference>
<dbReference type="FunFam" id="3.40.640.10:FF:000053">
    <property type="entry name" value="Aminotransferase, class I"/>
    <property type="match status" value="1"/>
</dbReference>
<dbReference type="Proteomes" id="UP000270342">
    <property type="component" value="Unassembled WGS sequence"/>
</dbReference>
<keyword evidence="9" id="KW-1185">Reference proteome</keyword>
<comment type="caution">
    <text evidence="8">The sequence shown here is derived from an EMBL/GenBank/DDBJ whole genome shotgun (WGS) entry which is preliminary data.</text>
</comment>
<organism evidence="8 9">
    <name type="scientific">Pararobbsia silviterrae</name>
    <dbReference type="NCBI Taxonomy" id="1792498"/>
    <lineage>
        <taxon>Bacteria</taxon>
        <taxon>Pseudomonadati</taxon>
        <taxon>Pseudomonadota</taxon>
        <taxon>Betaproteobacteria</taxon>
        <taxon>Burkholderiales</taxon>
        <taxon>Burkholderiaceae</taxon>
        <taxon>Pararobbsia</taxon>
    </lineage>
</organism>
<dbReference type="Gene3D" id="3.90.1150.10">
    <property type="entry name" value="Aspartate Aminotransferase, domain 1"/>
    <property type="match status" value="1"/>
</dbReference>
<proteinExistence type="inferred from homology"/>
<evidence type="ECO:0000256" key="6">
    <source>
        <dbReference type="ARBA" id="ARBA00022898"/>
    </source>
</evidence>
<evidence type="ECO:0000313" key="8">
    <source>
        <dbReference type="EMBL" id="RKP47819.1"/>
    </source>
</evidence>
<dbReference type="GO" id="GO:0030170">
    <property type="term" value="F:pyridoxal phosphate binding"/>
    <property type="evidence" value="ECO:0007669"/>
    <property type="project" value="InterPro"/>
</dbReference>
<dbReference type="InterPro" id="IPR015421">
    <property type="entry name" value="PyrdxlP-dep_Trfase_major"/>
</dbReference>
<protein>
    <submittedName>
        <fullName evidence="8">PLP-dependent aminotransferase family protein</fullName>
    </submittedName>
</protein>
<comment type="subunit">
    <text evidence="3">Homodimer.</text>
</comment>
<feature type="domain" description="Aminotransferase class I/classII large" evidence="7">
    <location>
        <begin position="58"/>
        <end position="418"/>
    </location>
</feature>
<dbReference type="OrthoDB" id="9804020at2"/>
<dbReference type="GO" id="GO:1901605">
    <property type="term" value="P:alpha-amino acid metabolic process"/>
    <property type="evidence" value="ECO:0007669"/>
    <property type="project" value="TreeGrafter"/>
</dbReference>
<evidence type="ECO:0000259" key="7">
    <source>
        <dbReference type="Pfam" id="PF00155"/>
    </source>
</evidence>
<dbReference type="EMBL" id="RBZU01000012">
    <property type="protein sequence ID" value="RKP47819.1"/>
    <property type="molecule type" value="Genomic_DNA"/>
</dbReference>
<accession>A0A494XI22</accession>
<dbReference type="InterPro" id="IPR004839">
    <property type="entry name" value="Aminotransferase_I/II_large"/>
</dbReference>
<reference evidence="8 9" key="1">
    <citation type="submission" date="2018-10" db="EMBL/GenBank/DDBJ databases">
        <title>Robbsia sp. DHC34, isolated from soil.</title>
        <authorList>
            <person name="Gao Z.-H."/>
            <person name="Qiu L.-H."/>
        </authorList>
    </citation>
    <scope>NUCLEOTIDE SEQUENCE [LARGE SCALE GENOMIC DNA]</scope>
    <source>
        <strain evidence="8 9">DHC34</strain>
    </source>
</reference>
<dbReference type="InterPro" id="IPR050859">
    <property type="entry name" value="Class-I_PLP-dep_aminotransf"/>
</dbReference>
<evidence type="ECO:0000313" key="9">
    <source>
        <dbReference type="Proteomes" id="UP000270342"/>
    </source>
</evidence>
<dbReference type="SUPFAM" id="SSF53383">
    <property type="entry name" value="PLP-dependent transferases"/>
    <property type="match status" value="1"/>
</dbReference>
<dbReference type="PANTHER" id="PTHR42790:SF19">
    <property type="entry name" value="KYNURENINE_ALPHA-AMINOADIPATE AMINOTRANSFERASE, MITOCHONDRIAL"/>
    <property type="match status" value="1"/>
</dbReference>
<gene>
    <name evidence="8" type="ORF">D7S86_22975</name>
</gene>
<dbReference type="Pfam" id="PF00155">
    <property type="entry name" value="Aminotran_1_2"/>
    <property type="match status" value="1"/>
</dbReference>
<evidence type="ECO:0000256" key="4">
    <source>
        <dbReference type="ARBA" id="ARBA00022576"/>
    </source>
</evidence>
<keyword evidence="5 8" id="KW-0808">Transferase</keyword>
<comment type="similarity">
    <text evidence="2">Belongs to the class-I pyridoxal-phosphate-dependent aminotransferase family.</text>
</comment>
<dbReference type="GO" id="GO:0008483">
    <property type="term" value="F:transaminase activity"/>
    <property type="evidence" value="ECO:0007669"/>
    <property type="project" value="UniProtKB-KW"/>
</dbReference>